<dbReference type="GO" id="GO:0005739">
    <property type="term" value="C:mitochondrion"/>
    <property type="evidence" value="ECO:0007669"/>
    <property type="project" value="TreeGrafter"/>
</dbReference>
<name>A0A9P6DEE8_PLEER</name>
<dbReference type="AlphaFoldDB" id="A0A9P6DEE8"/>
<evidence type="ECO:0000313" key="5">
    <source>
        <dbReference type="EMBL" id="KAF9501862.1"/>
    </source>
</evidence>
<dbReference type="Gene3D" id="1.10.8.10">
    <property type="entry name" value="DNA helicase RuvA subunit, C-terminal domain"/>
    <property type="match status" value="1"/>
</dbReference>
<sequence length="783" mass="87680">MLPPSLICRVAAQELKWLKQHAQNDAQALNDLVRRRVNGEPLQYILGNWPSLYFQDNLLYSWPVYPGTQPFGPLNLLVRPPVLIPRPETEHWAIHLSSLISPTLKHPLSLLDLGTGSGCIPLLLCHVWPKGSLRAHGIDISPDAVRLASDNALRCGTPTLTDPEAHDANTFQPVLTSYLTSAFLDVIEPPFDIITSNPPYIPLREYQTLPDSVKKYEDRGALFGGPDGLDFYRAIARLVSQKGVLSDDGLVVLEVGHDQADAVSGILADTGNAFKIDIWLDPWGKRRTVVARKEASDWRVSSSNSAPKSKYASYLNPISPSIMTIFERPLTPTGSMSREQHTGLPLDIWVNIFEFTLPESKFTRPSPSTAPLLLCRVSQSWRNLAIALPSLWGSLAIEVYLGSATPREELVLAFLHRSGSVPLSLSLRQLDYSDATETLTESLTHHIGPRLSQVRHLSLMLSLSGKRRSPFFIRTPELETIEIHSSCPFTWAESNALINNFRNVPKLKELKLAALHWPPARPDIREERDDDMSDIGWSSQLSSVSMNMISDPSVATQYLAKWPKLSQFEVWVTEIPLSTNWMPVIHQHLRKLDLGVDRYPTLAADFFCRLTLPALEELSVTLHSPDYMTHSRFGVVDFLTKSQCRLRKLKLCETSMEPQELREIIQHPALETLECFNVTELRGNQAWGWGDSVRPTLQAFTSTRRRGEDQAPDTVLPSLRHLEIVGPSFAAESELLVKLATARWCIPVDGQRLESFTSSAINSEAGIKAKFELIDEGLHWGIV</sequence>
<dbReference type="CDD" id="cd02440">
    <property type="entry name" value="AdoMet_MTases"/>
    <property type="match status" value="1"/>
</dbReference>
<dbReference type="InterPro" id="IPR029063">
    <property type="entry name" value="SAM-dependent_MTases_sf"/>
</dbReference>
<keyword evidence="6" id="KW-1185">Reference proteome</keyword>
<dbReference type="EMBL" id="MU154522">
    <property type="protein sequence ID" value="KAF9501862.1"/>
    <property type="molecule type" value="Genomic_DNA"/>
</dbReference>
<evidence type="ECO:0000313" key="6">
    <source>
        <dbReference type="Proteomes" id="UP000807025"/>
    </source>
</evidence>
<comment type="caution">
    <text evidence="5">The sequence shown here is derived from an EMBL/GenBank/DDBJ whole genome shotgun (WGS) entry which is preliminary data.</text>
</comment>
<dbReference type="InterPro" id="IPR004556">
    <property type="entry name" value="HemK-like"/>
</dbReference>
<dbReference type="PANTHER" id="PTHR18895">
    <property type="entry name" value="HEMK METHYLTRANSFERASE"/>
    <property type="match status" value="1"/>
</dbReference>
<keyword evidence="2" id="KW-0808">Transferase</keyword>
<evidence type="ECO:0000259" key="4">
    <source>
        <dbReference type="Pfam" id="PF17827"/>
    </source>
</evidence>
<dbReference type="OrthoDB" id="2931600at2759"/>
<dbReference type="PANTHER" id="PTHR18895:SF74">
    <property type="entry name" value="MTRF1L RELEASE FACTOR GLUTAMINE METHYLTRANSFERASE"/>
    <property type="match status" value="1"/>
</dbReference>
<evidence type="ECO:0000256" key="3">
    <source>
        <dbReference type="ARBA" id="ARBA00022691"/>
    </source>
</evidence>
<dbReference type="NCBIfam" id="TIGR00536">
    <property type="entry name" value="hemK_fam"/>
    <property type="match status" value="1"/>
</dbReference>
<feature type="domain" description="Release factor glutamine methyltransferase N-terminal" evidence="4">
    <location>
        <begin position="24"/>
        <end position="47"/>
    </location>
</feature>
<protein>
    <submittedName>
        <fullName evidence="5">S-adenosyl-L-methionine-dependent methyltransferase</fullName>
    </submittedName>
</protein>
<dbReference type="InterPro" id="IPR032675">
    <property type="entry name" value="LRR_dom_sf"/>
</dbReference>
<dbReference type="InterPro" id="IPR040758">
    <property type="entry name" value="PrmC_N"/>
</dbReference>
<evidence type="ECO:0000256" key="1">
    <source>
        <dbReference type="ARBA" id="ARBA00022603"/>
    </source>
</evidence>
<dbReference type="GO" id="GO:0008276">
    <property type="term" value="F:protein methyltransferase activity"/>
    <property type="evidence" value="ECO:0007669"/>
    <property type="project" value="InterPro"/>
</dbReference>
<proteinExistence type="predicted"/>
<organism evidence="5 6">
    <name type="scientific">Pleurotus eryngii</name>
    <name type="common">Boletus of the steppes</name>
    <dbReference type="NCBI Taxonomy" id="5323"/>
    <lineage>
        <taxon>Eukaryota</taxon>
        <taxon>Fungi</taxon>
        <taxon>Dikarya</taxon>
        <taxon>Basidiomycota</taxon>
        <taxon>Agaricomycotina</taxon>
        <taxon>Agaricomycetes</taxon>
        <taxon>Agaricomycetidae</taxon>
        <taxon>Agaricales</taxon>
        <taxon>Pleurotineae</taxon>
        <taxon>Pleurotaceae</taxon>
        <taxon>Pleurotus</taxon>
    </lineage>
</organism>
<dbReference type="SUPFAM" id="SSF52047">
    <property type="entry name" value="RNI-like"/>
    <property type="match status" value="1"/>
</dbReference>
<dbReference type="Gene3D" id="3.80.10.10">
    <property type="entry name" value="Ribonuclease Inhibitor"/>
    <property type="match status" value="1"/>
</dbReference>
<keyword evidence="1 5" id="KW-0489">Methyltransferase</keyword>
<gene>
    <name evidence="5" type="ORF">BDN71DRAFT_1500871</name>
</gene>
<evidence type="ECO:0000256" key="2">
    <source>
        <dbReference type="ARBA" id="ARBA00022679"/>
    </source>
</evidence>
<dbReference type="InterPro" id="IPR050320">
    <property type="entry name" value="N5-glutamine_MTase"/>
</dbReference>
<dbReference type="SUPFAM" id="SSF53335">
    <property type="entry name" value="S-adenosyl-L-methionine-dependent methyltransferases"/>
    <property type="match status" value="1"/>
</dbReference>
<dbReference type="Proteomes" id="UP000807025">
    <property type="component" value="Unassembled WGS sequence"/>
</dbReference>
<reference evidence="5" key="1">
    <citation type="submission" date="2020-11" db="EMBL/GenBank/DDBJ databases">
        <authorList>
            <consortium name="DOE Joint Genome Institute"/>
            <person name="Ahrendt S."/>
            <person name="Riley R."/>
            <person name="Andreopoulos W."/>
            <person name="Labutti K."/>
            <person name="Pangilinan J."/>
            <person name="Ruiz-Duenas F.J."/>
            <person name="Barrasa J.M."/>
            <person name="Sanchez-Garcia M."/>
            <person name="Camarero S."/>
            <person name="Miyauchi S."/>
            <person name="Serrano A."/>
            <person name="Linde D."/>
            <person name="Babiker R."/>
            <person name="Drula E."/>
            <person name="Ayuso-Fernandez I."/>
            <person name="Pacheco R."/>
            <person name="Padilla G."/>
            <person name="Ferreira P."/>
            <person name="Barriuso J."/>
            <person name="Kellner H."/>
            <person name="Castanera R."/>
            <person name="Alfaro M."/>
            <person name="Ramirez L."/>
            <person name="Pisabarro A.G."/>
            <person name="Kuo A."/>
            <person name="Tritt A."/>
            <person name="Lipzen A."/>
            <person name="He G."/>
            <person name="Yan M."/>
            <person name="Ng V."/>
            <person name="Cullen D."/>
            <person name="Martin F."/>
            <person name="Rosso M.-N."/>
            <person name="Henrissat B."/>
            <person name="Hibbett D."/>
            <person name="Martinez A.T."/>
            <person name="Grigoriev I.V."/>
        </authorList>
    </citation>
    <scope>NUCLEOTIDE SEQUENCE</scope>
    <source>
        <strain evidence="5">ATCC 90797</strain>
    </source>
</reference>
<accession>A0A9P6DEE8</accession>
<keyword evidence="3" id="KW-0949">S-adenosyl-L-methionine</keyword>
<dbReference type="Pfam" id="PF17827">
    <property type="entry name" value="PrmC_N"/>
    <property type="match status" value="1"/>
</dbReference>
<dbReference type="Gene3D" id="3.40.50.150">
    <property type="entry name" value="Vaccinia Virus protein VP39"/>
    <property type="match status" value="1"/>
</dbReference>
<dbReference type="GO" id="GO:0032259">
    <property type="term" value="P:methylation"/>
    <property type="evidence" value="ECO:0007669"/>
    <property type="project" value="UniProtKB-KW"/>
</dbReference>